<accession>A0ABT1S4T8</accession>
<dbReference type="RefSeq" id="WP_256310008.1">
    <property type="nucleotide sequence ID" value="NZ_JANGAC010000001.1"/>
</dbReference>
<name>A0ABT1S4T8_9FIRM</name>
<dbReference type="Gene3D" id="2.60.120.40">
    <property type="match status" value="1"/>
</dbReference>
<keyword evidence="3" id="KW-1185">Reference proteome</keyword>
<feature type="domain" description="BclA C-terminal" evidence="1">
    <location>
        <begin position="78"/>
        <end position="204"/>
    </location>
</feature>
<evidence type="ECO:0000313" key="2">
    <source>
        <dbReference type="EMBL" id="MCQ4921478.1"/>
    </source>
</evidence>
<dbReference type="InterPro" id="IPR008983">
    <property type="entry name" value="Tumour_necrosis_fac-like_dom"/>
</dbReference>
<organism evidence="2 3">
    <name type="scientific">Tissierella carlieri</name>
    <dbReference type="NCBI Taxonomy" id="689904"/>
    <lineage>
        <taxon>Bacteria</taxon>
        <taxon>Bacillati</taxon>
        <taxon>Bacillota</taxon>
        <taxon>Tissierellia</taxon>
        <taxon>Tissierellales</taxon>
        <taxon>Tissierellaceae</taxon>
        <taxon>Tissierella</taxon>
    </lineage>
</organism>
<reference evidence="2 3" key="1">
    <citation type="submission" date="2022-06" db="EMBL/GenBank/DDBJ databases">
        <title>Isolation of gut microbiota from human fecal samples.</title>
        <authorList>
            <person name="Pamer E.G."/>
            <person name="Barat B."/>
            <person name="Waligurski E."/>
            <person name="Medina S."/>
            <person name="Paddock L."/>
            <person name="Mostad J."/>
        </authorList>
    </citation>
    <scope>NUCLEOTIDE SEQUENCE [LARGE SCALE GENOMIC DNA]</scope>
    <source>
        <strain evidence="2 3">DFI.7.95</strain>
    </source>
</reference>
<dbReference type="EMBL" id="JANGAC010000001">
    <property type="protein sequence ID" value="MCQ4921478.1"/>
    <property type="molecule type" value="Genomic_DNA"/>
</dbReference>
<gene>
    <name evidence="2" type="ORF">NE686_00150</name>
</gene>
<evidence type="ECO:0000259" key="1">
    <source>
        <dbReference type="Pfam" id="PF18573"/>
    </source>
</evidence>
<dbReference type="Proteomes" id="UP001524478">
    <property type="component" value="Unassembled WGS sequence"/>
</dbReference>
<protein>
    <recommendedName>
        <fullName evidence="1">BclA C-terminal domain-containing protein</fullName>
    </recommendedName>
</protein>
<dbReference type="Pfam" id="PF18573">
    <property type="entry name" value="BclA_C"/>
    <property type="match status" value="1"/>
</dbReference>
<sequence>MEDNNGFIQKIQECYDENIQSNSYIIPRDFINKSIDYNCNRWVRPCPCRCRCHCHCRRWPWWMDCPEDLGEAVTADSMFAANASGATIAVAPGGTLVPLPDAQNLDGFIPNGTNTLFMVPETGRYYITYNIDFTVAVAVGSRVTVNGNPLAGSNIQPLLGTQYNASLIANLRDGDTVGLELFGLLGAAVLRSGVGASLNIIRLS</sequence>
<proteinExistence type="predicted"/>
<evidence type="ECO:0000313" key="3">
    <source>
        <dbReference type="Proteomes" id="UP001524478"/>
    </source>
</evidence>
<dbReference type="InterPro" id="IPR041415">
    <property type="entry name" value="BclA_C"/>
</dbReference>
<comment type="caution">
    <text evidence="2">The sequence shown here is derived from an EMBL/GenBank/DDBJ whole genome shotgun (WGS) entry which is preliminary data.</text>
</comment>